<protein>
    <submittedName>
        <fullName evidence="3">ROK family protein</fullName>
    </submittedName>
</protein>
<proteinExistence type="inferred from homology"/>
<dbReference type="Pfam" id="PF00480">
    <property type="entry name" value="ROK"/>
    <property type="match status" value="1"/>
</dbReference>
<feature type="compositionally biased region" description="Polar residues" evidence="2">
    <location>
        <begin position="97"/>
        <end position="106"/>
    </location>
</feature>
<dbReference type="InterPro" id="IPR043129">
    <property type="entry name" value="ATPase_NBD"/>
</dbReference>
<evidence type="ECO:0000313" key="4">
    <source>
        <dbReference type="Proteomes" id="UP000586042"/>
    </source>
</evidence>
<comment type="caution">
    <text evidence="3">The sequence shown here is derived from an EMBL/GenBank/DDBJ whole genome shotgun (WGS) entry which is preliminary data.</text>
</comment>
<dbReference type="CDD" id="cd23763">
    <property type="entry name" value="ASKHA_ATPase_ROK"/>
    <property type="match status" value="1"/>
</dbReference>
<keyword evidence="4" id="KW-1185">Reference proteome</keyword>
<dbReference type="RefSeq" id="WP_175593065.1">
    <property type="nucleotide sequence ID" value="NZ_JABWGN010000012.1"/>
</dbReference>
<sequence length="195" mass="20960">MAEHWQGATDDARDVVYMLAGHQVSVGILIDGRVREGRHGAAGEIGVLKAARWYVAPDALAARTPLDDPEFVDALVTRRPLPLPPPPPGLPPRGTPSRSAPSGSPWTTWRTDCSHFHEAGHLRWSLRAGPAKSIVPAGATARSSGTRRRKGSVGERARRSAPARPSVLVADRYPGRRCRGGRSGRPPRCGLRISP</sequence>
<evidence type="ECO:0000313" key="3">
    <source>
        <dbReference type="EMBL" id="NUW35610.1"/>
    </source>
</evidence>
<dbReference type="Gene3D" id="3.30.420.40">
    <property type="match status" value="1"/>
</dbReference>
<feature type="compositionally biased region" description="Low complexity" evidence="2">
    <location>
        <begin position="184"/>
        <end position="195"/>
    </location>
</feature>
<feature type="region of interest" description="Disordered" evidence="2">
    <location>
        <begin position="134"/>
        <end position="195"/>
    </location>
</feature>
<dbReference type="InterPro" id="IPR000600">
    <property type="entry name" value="ROK"/>
</dbReference>
<comment type="similarity">
    <text evidence="1">Belongs to the ROK (NagC/XylR) family.</text>
</comment>
<dbReference type="SUPFAM" id="SSF53067">
    <property type="entry name" value="Actin-like ATPase domain"/>
    <property type="match status" value="1"/>
</dbReference>
<reference evidence="3 4" key="1">
    <citation type="submission" date="2020-06" db="EMBL/GenBank/DDBJ databases">
        <title>Nonomuraea sp. SMC257, a novel actinomycete isolated from soil.</title>
        <authorList>
            <person name="Chanama M."/>
        </authorList>
    </citation>
    <scope>NUCLEOTIDE SEQUENCE [LARGE SCALE GENOMIC DNA]</scope>
    <source>
        <strain evidence="3 4">SMC257</strain>
    </source>
</reference>
<dbReference type="EMBL" id="JABWGN010000012">
    <property type="protein sequence ID" value="NUW35610.1"/>
    <property type="molecule type" value="Genomic_DNA"/>
</dbReference>
<organism evidence="3 4">
    <name type="scientific">Nonomuraea montanisoli</name>
    <dbReference type="NCBI Taxonomy" id="2741721"/>
    <lineage>
        <taxon>Bacteria</taxon>
        <taxon>Bacillati</taxon>
        <taxon>Actinomycetota</taxon>
        <taxon>Actinomycetes</taxon>
        <taxon>Streptosporangiales</taxon>
        <taxon>Streptosporangiaceae</taxon>
        <taxon>Nonomuraea</taxon>
    </lineage>
</organism>
<evidence type="ECO:0000256" key="2">
    <source>
        <dbReference type="SAM" id="MobiDB-lite"/>
    </source>
</evidence>
<gene>
    <name evidence="3" type="ORF">HTZ77_29885</name>
</gene>
<evidence type="ECO:0000256" key="1">
    <source>
        <dbReference type="ARBA" id="ARBA00006479"/>
    </source>
</evidence>
<dbReference type="Proteomes" id="UP000586042">
    <property type="component" value="Unassembled WGS sequence"/>
</dbReference>
<feature type="region of interest" description="Disordered" evidence="2">
    <location>
        <begin position="78"/>
        <end position="106"/>
    </location>
</feature>
<accession>A0A7Y6ICD0</accession>
<name>A0A7Y6ICD0_9ACTN</name>
<dbReference type="AlphaFoldDB" id="A0A7Y6ICD0"/>
<feature type="compositionally biased region" description="Pro residues" evidence="2">
    <location>
        <begin position="81"/>
        <end position="94"/>
    </location>
</feature>